<dbReference type="Proteomes" id="UP000268652">
    <property type="component" value="Unassembled WGS sequence"/>
</dbReference>
<keyword evidence="3" id="KW-1185">Reference proteome</keyword>
<evidence type="ECO:0000313" key="2">
    <source>
        <dbReference type="EMBL" id="RKN16754.1"/>
    </source>
</evidence>
<dbReference type="OrthoDB" id="3420364at2"/>
<evidence type="ECO:0000313" key="3">
    <source>
        <dbReference type="Proteomes" id="UP000268652"/>
    </source>
</evidence>
<evidence type="ECO:0000313" key="4">
    <source>
        <dbReference type="Proteomes" id="UP000275024"/>
    </source>
</evidence>
<gene>
    <name evidence="2" type="ORF">D7318_25340</name>
    <name evidence="1" type="ORF">D7319_25975</name>
</gene>
<accession>A0A3A9VW56</accession>
<dbReference type="EMBL" id="RBDY01000026">
    <property type="protein sequence ID" value="RKN16754.1"/>
    <property type="molecule type" value="Genomic_DNA"/>
</dbReference>
<dbReference type="EMBL" id="RBDX01000028">
    <property type="protein sequence ID" value="RKN05221.1"/>
    <property type="molecule type" value="Genomic_DNA"/>
</dbReference>
<organism evidence="1 4">
    <name type="scientific">Streptomyces radicis</name>
    <dbReference type="NCBI Taxonomy" id="1750517"/>
    <lineage>
        <taxon>Bacteria</taxon>
        <taxon>Bacillati</taxon>
        <taxon>Actinomycetota</taxon>
        <taxon>Actinomycetes</taxon>
        <taxon>Kitasatosporales</taxon>
        <taxon>Streptomycetaceae</taxon>
        <taxon>Streptomyces</taxon>
    </lineage>
</organism>
<comment type="caution">
    <text evidence="1">The sequence shown here is derived from an EMBL/GenBank/DDBJ whole genome shotgun (WGS) entry which is preliminary data.</text>
</comment>
<evidence type="ECO:0000313" key="1">
    <source>
        <dbReference type="EMBL" id="RKN05221.1"/>
    </source>
</evidence>
<proteinExistence type="predicted"/>
<dbReference type="AlphaFoldDB" id="A0A3A9VW56"/>
<sequence length="274" mass="30270">MARLRHTIVLTSVSRPHVERSVGVAHDVLESLDTRGATLLTEDGRPVAGVELRSGEHLRPGATYALVDGHEQTVRAEVLAWDRARETGARFEATHPSYASPDGAETSSGRVVSVVRLHSADRPERLDLAVDGALTRADGRRRRLRWFTLNGTLDLARWWQALEGVARGGAPGKPAFSLRMRHPVLRAAFEASPCEATDGTWRVEVVTMLRGRGLARPVAAVPLLVTRRMMHRAIGQALDRMADDWGTRVAPELNREPEELRRELTELLCRTPAA</sequence>
<reference evidence="3 4" key="1">
    <citation type="submission" date="2018-09" db="EMBL/GenBank/DDBJ databases">
        <title>Streptomyces sp. nov. DS1-2, an endophytic actinomycete isolated from roots of Dendrobium scabrilingue.</title>
        <authorList>
            <person name="Kuncharoen N."/>
            <person name="Kudo T."/>
            <person name="Ohkuma M."/>
            <person name="Yuki M."/>
            <person name="Tanasupawat S."/>
        </authorList>
    </citation>
    <scope>NUCLEOTIDE SEQUENCE [LARGE SCALE GENOMIC DNA]</scope>
    <source>
        <strain evidence="1 4">AZ1-7</strain>
        <strain evidence="2 3">DS1-2</strain>
    </source>
</reference>
<dbReference type="Proteomes" id="UP000275024">
    <property type="component" value="Unassembled WGS sequence"/>
</dbReference>
<protein>
    <submittedName>
        <fullName evidence="1">Uncharacterized protein</fullName>
    </submittedName>
</protein>
<name>A0A3A9VW56_9ACTN</name>
<dbReference type="RefSeq" id="WP_120699522.1">
    <property type="nucleotide sequence ID" value="NZ_RBDX01000028.1"/>
</dbReference>